<evidence type="ECO:0000313" key="3">
    <source>
        <dbReference type="Proteomes" id="UP000812966"/>
    </source>
</evidence>
<accession>A0A8K0JS65</accession>
<dbReference type="AlphaFoldDB" id="A0A8K0JS65"/>
<dbReference type="Proteomes" id="UP000812966">
    <property type="component" value="Unassembled WGS sequence"/>
</dbReference>
<comment type="caution">
    <text evidence="2">The sequence shown here is derived from an EMBL/GenBank/DDBJ whole genome shotgun (WGS) entry which is preliminary data.</text>
</comment>
<dbReference type="InterPro" id="IPR015424">
    <property type="entry name" value="PyrdxlP-dep_Trfase"/>
</dbReference>
<sequence length="396" mass="43851">MSHIDPFHIEVWLKEAEKSFKHDLAASCNTLSLAQLVEHSTDKGLAKPWEDINVGLDYGCMDGSPELKRTIADIYEKELKRKFSPDGIIPSIGAIGANYAFLYAHVKPGDHVICQYPTWQQLYSVPKSLGAEVTLWKTSMDNGWQLDPESLESMIKPNTRMIILNNPQNPTGAVLARKSLQVVVDIAKKHDLYILCDEVFRSLVHGLGPSELPPSLLSFDYPKSAAISSMSKAYSLAGVRVGWIATENPEIIKACYSARDYTTVCVSKICEGITQYALNPSVGPNVVQSNIDTAKINLGHLRAFIDKHKDICSWVEPKASSTAFVLFKTKAGEPVDDAAFCKRLQDETGVMLVPGGYAFGEDYKGFIRIGYIGETEAFLRGLKAWDGWLDAWKAEQ</sequence>
<dbReference type="PANTHER" id="PTHR43510:SF1">
    <property type="entry name" value="AMINOTRANSFERASE FUNCTION, HYPOTHETICAL (EUROFUNG)"/>
    <property type="match status" value="1"/>
</dbReference>
<evidence type="ECO:0000259" key="1">
    <source>
        <dbReference type="Pfam" id="PF00155"/>
    </source>
</evidence>
<dbReference type="InterPro" id="IPR004839">
    <property type="entry name" value="Aminotransferase_I/II_large"/>
</dbReference>
<organism evidence="2 3">
    <name type="scientific">Filobasidium floriforme</name>
    <dbReference type="NCBI Taxonomy" id="5210"/>
    <lineage>
        <taxon>Eukaryota</taxon>
        <taxon>Fungi</taxon>
        <taxon>Dikarya</taxon>
        <taxon>Basidiomycota</taxon>
        <taxon>Agaricomycotina</taxon>
        <taxon>Tremellomycetes</taxon>
        <taxon>Filobasidiales</taxon>
        <taxon>Filobasidiaceae</taxon>
        <taxon>Filobasidium</taxon>
    </lineage>
</organism>
<reference evidence="2" key="1">
    <citation type="submission" date="2020-04" db="EMBL/GenBank/DDBJ databases">
        <title>Analysis of mating type loci in Filobasidium floriforme.</title>
        <authorList>
            <person name="Nowrousian M."/>
        </authorList>
    </citation>
    <scope>NUCLEOTIDE SEQUENCE</scope>
    <source>
        <strain evidence="2">CBS 6242</strain>
    </source>
</reference>
<dbReference type="PANTHER" id="PTHR43510">
    <property type="entry name" value="AMINOTRANSFERASE FUNCTION, HYPOTHETICAL (EUROFUNG)"/>
    <property type="match status" value="1"/>
</dbReference>
<gene>
    <name evidence="2" type="ORF">FFLO_00505</name>
</gene>
<name>A0A8K0JS65_9TREE</name>
<dbReference type="Gene3D" id="3.40.640.10">
    <property type="entry name" value="Type I PLP-dependent aspartate aminotransferase-like (Major domain)"/>
    <property type="match status" value="1"/>
</dbReference>
<dbReference type="GO" id="GO:0030170">
    <property type="term" value="F:pyridoxal phosphate binding"/>
    <property type="evidence" value="ECO:0007669"/>
    <property type="project" value="InterPro"/>
</dbReference>
<proteinExistence type="predicted"/>
<dbReference type="CDD" id="cd00609">
    <property type="entry name" value="AAT_like"/>
    <property type="match status" value="1"/>
</dbReference>
<keyword evidence="3" id="KW-1185">Reference proteome</keyword>
<dbReference type="InterPro" id="IPR015422">
    <property type="entry name" value="PyrdxlP-dep_Trfase_small"/>
</dbReference>
<protein>
    <recommendedName>
        <fullName evidence="1">Aminotransferase class I/classII large domain-containing protein</fullName>
    </recommendedName>
</protein>
<dbReference type="InterPro" id="IPR015421">
    <property type="entry name" value="PyrdxlP-dep_Trfase_major"/>
</dbReference>
<dbReference type="Pfam" id="PF00155">
    <property type="entry name" value="Aminotran_1_2"/>
    <property type="match status" value="1"/>
</dbReference>
<dbReference type="EMBL" id="JABELV010000006">
    <property type="protein sequence ID" value="KAG7571489.1"/>
    <property type="molecule type" value="Genomic_DNA"/>
</dbReference>
<feature type="domain" description="Aminotransferase class I/classII large" evidence="1">
    <location>
        <begin position="57"/>
        <end position="371"/>
    </location>
</feature>
<dbReference type="Gene3D" id="3.90.1150.10">
    <property type="entry name" value="Aspartate Aminotransferase, domain 1"/>
    <property type="match status" value="1"/>
</dbReference>
<dbReference type="SUPFAM" id="SSF53383">
    <property type="entry name" value="PLP-dependent transferases"/>
    <property type="match status" value="1"/>
</dbReference>
<evidence type="ECO:0000313" key="2">
    <source>
        <dbReference type="EMBL" id="KAG7571489.1"/>
    </source>
</evidence>